<reference evidence="7 8" key="1">
    <citation type="submission" date="2024-08" db="EMBL/GenBank/DDBJ databases">
        <authorList>
            <person name="Lu H."/>
        </authorList>
    </citation>
    <scope>NUCLEOTIDE SEQUENCE [LARGE SCALE GENOMIC DNA]</scope>
    <source>
        <strain evidence="7 8">BYS180W</strain>
    </source>
</reference>
<dbReference type="PROSITE" id="PS01006">
    <property type="entry name" value="FORMATE_NITRITE_TP_2"/>
    <property type="match status" value="1"/>
</dbReference>
<dbReference type="InterPro" id="IPR000292">
    <property type="entry name" value="For/NO2_transpt"/>
</dbReference>
<dbReference type="PROSITE" id="PS01005">
    <property type="entry name" value="FORMATE_NITRITE_TP_1"/>
    <property type="match status" value="1"/>
</dbReference>
<keyword evidence="2 6" id="KW-0812">Transmembrane</keyword>
<evidence type="ECO:0000256" key="5">
    <source>
        <dbReference type="ARBA" id="ARBA00049660"/>
    </source>
</evidence>
<evidence type="ECO:0000256" key="3">
    <source>
        <dbReference type="ARBA" id="ARBA00022989"/>
    </source>
</evidence>
<feature type="transmembrane region" description="Helical" evidence="6">
    <location>
        <begin position="107"/>
        <end position="133"/>
    </location>
</feature>
<dbReference type="EMBL" id="JBIGHZ010000001">
    <property type="protein sequence ID" value="MFG6447008.1"/>
    <property type="molecule type" value="Genomic_DNA"/>
</dbReference>
<feature type="transmembrane region" description="Helical" evidence="6">
    <location>
        <begin position="26"/>
        <end position="51"/>
    </location>
</feature>
<sequence length="272" mass="28850">MTTRQTIDYFAKVAVGKQALLRQSPWAFGVSSMLGGAYVGLGIALILSIGAQLPAEWRRLCMGASFAVALVLVVLAGAELFTGHTLYMPLGWLRRQVKASDVLRGWLACWLGNLLGSFLVASLFALGGANGLLEDPHSLLYRLAEHKLYDPPLALVARAILCNWLVCLALWMCARVDSDAARCTVIFWCLLAFIGSGYEHSVANMTVMSLVLIGKQFDPATLAAALSSLAWVTLGNTLGGALMVGGAYGLAQQPKNPPHSTAAVATDEGVSA</sequence>
<evidence type="ECO:0000256" key="6">
    <source>
        <dbReference type="SAM" id="Phobius"/>
    </source>
</evidence>
<accession>A0ABW7FRR9</accession>
<keyword evidence="3 6" id="KW-1133">Transmembrane helix</keyword>
<dbReference type="RefSeq" id="WP_394458358.1">
    <property type="nucleotide sequence ID" value="NZ_JBIGHZ010000001.1"/>
</dbReference>
<feature type="transmembrane region" description="Helical" evidence="6">
    <location>
        <begin position="63"/>
        <end position="87"/>
    </location>
</feature>
<feature type="transmembrane region" description="Helical" evidence="6">
    <location>
        <begin position="229"/>
        <end position="251"/>
    </location>
</feature>
<gene>
    <name evidence="7" type="ORF">ACG0Z6_01990</name>
</gene>
<evidence type="ECO:0000313" key="8">
    <source>
        <dbReference type="Proteomes" id="UP001606099"/>
    </source>
</evidence>
<evidence type="ECO:0000256" key="1">
    <source>
        <dbReference type="ARBA" id="ARBA00004141"/>
    </source>
</evidence>
<evidence type="ECO:0000256" key="4">
    <source>
        <dbReference type="ARBA" id="ARBA00023136"/>
    </source>
</evidence>
<dbReference type="InterPro" id="IPR024002">
    <property type="entry name" value="For/NO2_transpt_CS"/>
</dbReference>
<proteinExistence type="inferred from homology"/>
<evidence type="ECO:0000256" key="2">
    <source>
        <dbReference type="ARBA" id="ARBA00022692"/>
    </source>
</evidence>
<feature type="transmembrane region" description="Helical" evidence="6">
    <location>
        <begin position="153"/>
        <end position="173"/>
    </location>
</feature>
<evidence type="ECO:0000313" key="7">
    <source>
        <dbReference type="EMBL" id="MFG6447008.1"/>
    </source>
</evidence>
<name>A0ABW7FRR9_9BURK</name>
<keyword evidence="4 6" id="KW-0472">Membrane</keyword>
<dbReference type="PANTHER" id="PTHR30520">
    <property type="entry name" value="FORMATE TRANSPORTER-RELATED"/>
    <property type="match status" value="1"/>
</dbReference>
<dbReference type="Proteomes" id="UP001606099">
    <property type="component" value="Unassembled WGS sequence"/>
</dbReference>
<dbReference type="InterPro" id="IPR023271">
    <property type="entry name" value="Aquaporin-like"/>
</dbReference>
<dbReference type="PANTHER" id="PTHR30520:SF8">
    <property type="entry name" value="NITRITE TRANSPORTER NIRC"/>
    <property type="match status" value="1"/>
</dbReference>
<protein>
    <submittedName>
        <fullName evidence="7">Formate/nitrite transporter family protein</fullName>
    </submittedName>
</protein>
<dbReference type="Pfam" id="PF01226">
    <property type="entry name" value="Form_Nir_trans"/>
    <property type="match status" value="1"/>
</dbReference>
<keyword evidence="8" id="KW-1185">Reference proteome</keyword>
<dbReference type="Gene3D" id="1.20.1080.10">
    <property type="entry name" value="Glycerol uptake facilitator protein"/>
    <property type="match status" value="1"/>
</dbReference>
<organism evidence="7 8">
    <name type="scientific">Roseateles rivi</name>
    <dbReference type="NCBI Taxonomy" id="3299028"/>
    <lineage>
        <taxon>Bacteria</taxon>
        <taxon>Pseudomonadati</taxon>
        <taxon>Pseudomonadota</taxon>
        <taxon>Betaproteobacteria</taxon>
        <taxon>Burkholderiales</taxon>
        <taxon>Sphaerotilaceae</taxon>
        <taxon>Roseateles</taxon>
    </lineage>
</organism>
<comment type="similarity">
    <text evidence="5">Belongs to the FNT transporter (TC 1.A.16) family.</text>
</comment>
<comment type="subcellular location">
    <subcellularLocation>
        <location evidence="1">Membrane</location>
        <topology evidence="1">Multi-pass membrane protein</topology>
    </subcellularLocation>
</comment>
<comment type="caution">
    <text evidence="7">The sequence shown here is derived from an EMBL/GenBank/DDBJ whole genome shotgun (WGS) entry which is preliminary data.</text>
</comment>
<feature type="transmembrane region" description="Helical" evidence="6">
    <location>
        <begin position="180"/>
        <end position="198"/>
    </location>
</feature>